<dbReference type="Pfam" id="PF18895">
    <property type="entry name" value="T4SS_pilin"/>
    <property type="match status" value="1"/>
</dbReference>
<organism evidence="2 3">
    <name type="scientific">Candidatus Collierbacteria bacterium RIFOXYB1_FULL_49_13</name>
    <dbReference type="NCBI Taxonomy" id="1817728"/>
    <lineage>
        <taxon>Bacteria</taxon>
        <taxon>Candidatus Collieribacteriota</taxon>
    </lineage>
</organism>
<comment type="caution">
    <text evidence="2">The sequence shown here is derived from an EMBL/GenBank/DDBJ whole genome shotgun (WGS) entry which is preliminary data.</text>
</comment>
<feature type="transmembrane region" description="Helical" evidence="1">
    <location>
        <begin position="35"/>
        <end position="56"/>
    </location>
</feature>
<keyword evidence="1" id="KW-0812">Transmembrane</keyword>
<sequence length="104" mass="11224">MNDVDLSKFTNPAPKITDWTVAGILTGGGFSVVNLVFSITGLIFFFSLISAAFSYVTNQGNPQKIADSTGRIYNSALGLGVVFASFLIVRLFATMFGFEKLLPF</sequence>
<dbReference type="Proteomes" id="UP000176682">
    <property type="component" value="Unassembled WGS sequence"/>
</dbReference>
<dbReference type="InterPro" id="IPR043993">
    <property type="entry name" value="T4SS_pilin"/>
</dbReference>
<proteinExistence type="predicted"/>
<gene>
    <name evidence="2" type="ORF">A2368_01600</name>
</gene>
<evidence type="ECO:0000313" key="2">
    <source>
        <dbReference type="EMBL" id="OGD78449.1"/>
    </source>
</evidence>
<keyword evidence="1" id="KW-1133">Transmembrane helix</keyword>
<reference evidence="2 3" key="1">
    <citation type="journal article" date="2016" name="Nat. Commun.">
        <title>Thousands of microbial genomes shed light on interconnected biogeochemical processes in an aquifer system.</title>
        <authorList>
            <person name="Anantharaman K."/>
            <person name="Brown C.T."/>
            <person name="Hug L.A."/>
            <person name="Sharon I."/>
            <person name="Castelle C.J."/>
            <person name="Probst A.J."/>
            <person name="Thomas B.C."/>
            <person name="Singh A."/>
            <person name="Wilkins M.J."/>
            <person name="Karaoz U."/>
            <person name="Brodie E.L."/>
            <person name="Williams K.H."/>
            <person name="Hubbard S.S."/>
            <person name="Banfield J.F."/>
        </authorList>
    </citation>
    <scope>NUCLEOTIDE SEQUENCE [LARGE SCALE GENOMIC DNA]</scope>
</reference>
<accession>A0A1F5FFM9</accession>
<keyword evidence="1" id="KW-0472">Membrane</keyword>
<protein>
    <submittedName>
        <fullName evidence="2">Uncharacterized protein</fullName>
    </submittedName>
</protein>
<feature type="transmembrane region" description="Helical" evidence="1">
    <location>
        <begin position="76"/>
        <end position="98"/>
    </location>
</feature>
<evidence type="ECO:0000313" key="3">
    <source>
        <dbReference type="Proteomes" id="UP000176682"/>
    </source>
</evidence>
<evidence type="ECO:0000256" key="1">
    <source>
        <dbReference type="SAM" id="Phobius"/>
    </source>
</evidence>
<name>A0A1F5FFM9_9BACT</name>
<dbReference type="EMBL" id="MFAM01000046">
    <property type="protein sequence ID" value="OGD78449.1"/>
    <property type="molecule type" value="Genomic_DNA"/>
</dbReference>
<dbReference type="AlphaFoldDB" id="A0A1F5FFM9"/>